<comment type="caution">
    <text evidence="2">The sequence shown here is derived from an EMBL/GenBank/DDBJ whole genome shotgun (WGS) entry which is preliminary data.</text>
</comment>
<protein>
    <submittedName>
        <fullName evidence="2">Uncharacterized protein</fullName>
    </submittedName>
</protein>
<sequence length="129" mass="13687">MARADDAARRAELAAGDVRAEAVRAQRLIDAFLAAAAAAGLAPQPLEARLLSGPTVRTDKTGWYLRRDRSVAIGSDGGYYQLLVPGGLRERIRGVRLPPTPPPLVVGRGGKDGETGPLQDFLDRLLSTS</sequence>
<feature type="region of interest" description="Disordered" evidence="1">
    <location>
        <begin position="93"/>
        <end position="119"/>
    </location>
</feature>
<organism evidence="2 3">
    <name type="scientific">Microlunatus endophyticus</name>
    <dbReference type="NCBI Taxonomy" id="1716077"/>
    <lineage>
        <taxon>Bacteria</taxon>
        <taxon>Bacillati</taxon>
        <taxon>Actinomycetota</taxon>
        <taxon>Actinomycetes</taxon>
        <taxon>Propionibacteriales</taxon>
        <taxon>Propionibacteriaceae</taxon>
        <taxon>Microlunatus</taxon>
    </lineage>
</organism>
<accession>A0A917SDB7</accession>
<dbReference type="Proteomes" id="UP000613840">
    <property type="component" value="Unassembled WGS sequence"/>
</dbReference>
<name>A0A917SDB7_9ACTN</name>
<dbReference type="AlphaFoldDB" id="A0A917SDB7"/>
<evidence type="ECO:0000256" key="1">
    <source>
        <dbReference type="SAM" id="MobiDB-lite"/>
    </source>
</evidence>
<reference evidence="2" key="2">
    <citation type="submission" date="2020-09" db="EMBL/GenBank/DDBJ databases">
        <authorList>
            <person name="Sun Q."/>
            <person name="Zhou Y."/>
        </authorList>
    </citation>
    <scope>NUCLEOTIDE SEQUENCE</scope>
    <source>
        <strain evidence="2">CGMCC 4.7306</strain>
    </source>
</reference>
<dbReference type="EMBL" id="BMMZ01000008">
    <property type="protein sequence ID" value="GGL71146.1"/>
    <property type="molecule type" value="Genomic_DNA"/>
</dbReference>
<evidence type="ECO:0000313" key="3">
    <source>
        <dbReference type="Proteomes" id="UP000613840"/>
    </source>
</evidence>
<evidence type="ECO:0000313" key="2">
    <source>
        <dbReference type="EMBL" id="GGL71146.1"/>
    </source>
</evidence>
<proteinExistence type="predicted"/>
<gene>
    <name evidence="2" type="ORF">GCM10011575_31990</name>
</gene>
<keyword evidence="3" id="KW-1185">Reference proteome</keyword>
<reference evidence="2" key="1">
    <citation type="journal article" date="2014" name="Int. J. Syst. Evol. Microbiol.">
        <title>Complete genome sequence of Corynebacterium casei LMG S-19264T (=DSM 44701T), isolated from a smear-ripened cheese.</title>
        <authorList>
            <consortium name="US DOE Joint Genome Institute (JGI-PGF)"/>
            <person name="Walter F."/>
            <person name="Albersmeier A."/>
            <person name="Kalinowski J."/>
            <person name="Ruckert C."/>
        </authorList>
    </citation>
    <scope>NUCLEOTIDE SEQUENCE</scope>
    <source>
        <strain evidence="2">CGMCC 4.7306</strain>
    </source>
</reference>
<dbReference type="RefSeq" id="WP_188896373.1">
    <property type="nucleotide sequence ID" value="NZ_BMMZ01000008.1"/>
</dbReference>